<evidence type="ECO:0000259" key="5">
    <source>
        <dbReference type="Pfam" id="PF04233"/>
    </source>
</evidence>
<protein>
    <submittedName>
        <fullName evidence="13">Phage portal protein, HK97</fullName>
    </submittedName>
</protein>
<evidence type="ECO:0000313" key="17">
    <source>
        <dbReference type="EMBL" id="CAB5228922.1"/>
    </source>
</evidence>
<dbReference type="EMBL" id="LR797305">
    <property type="protein sequence ID" value="CAB4200732.1"/>
    <property type="molecule type" value="Genomic_DNA"/>
</dbReference>
<sequence length="734" mass="82602">MAWNSENNKDLRNSAEKAMSNPGAPIAFDMGRVGKPYKDGWDIDRAYREGMQKVTWVFRCIDAIAGNQARLPVILRKGNDQRGEQTKDNKSLLEIFNSKSNDGENSFAFRYRVSAQLLMSTRGVFIEKVRSRDGKIIALQLLPPQYTAPIPDSKKFVQGFEVDMRNGTKFVLKPEDVCWIRRPHPLDPYLSMTPMESAGIAIELENLSKLYNRNYLINDGRPGGLLVVRGDMEDDDKQELKNRFRGNISRTGSTTVIASESGVDYVDTSASPRDAAYTQMREIQKNEIFAAFGVPESVIGNASGRTFSNASEELRVFWMETMAPHLHTLARALDELDDKYYVDFDTEDIPILILAKQERERYVMDEFQQGLISLNEYRTATGRKKVDSELADSLLSNPNLTPIANTEKPFKPEEQQPVDMAGVDPNAAPPGLPPQEGAMEMPVPAPPAPVPAPDMPAQATETASLTPDQQLSEFEKIQHEMQLKFVQELETKADTDTERWTEILDRALERIFERQQRVVLEKAFGKRGVKSISSGVLTVDMIFDREIWDKQLAEDLEPIILAIYTDAKEYVASRTSSNVVMEPQEVEKLAQQQIERMQQANSTTAEEIASAIAVALMEEDEEERSVLLRLALIAIFLKLISKRRRDIAEHEAQASYNGGVYLAGKDNNVGQTKTWITRKDSRVRNAHKFLEGKTVNFGDGFVVDGLALRFPGDPLAPPALTFNCRCRLRFGFSN</sequence>
<keyword evidence="2" id="KW-1160">Virus entry into host cell</keyword>
<evidence type="ECO:0000256" key="4">
    <source>
        <dbReference type="SAM" id="MobiDB-lite"/>
    </source>
</evidence>
<dbReference type="EMBL" id="LR798341">
    <property type="protein sequence ID" value="CAB5225185.1"/>
    <property type="molecule type" value="Genomic_DNA"/>
</dbReference>
<evidence type="ECO:0000256" key="3">
    <source>
        <dbReference type="ARBA" id="ARBA00023219"/>
    </source>
</evidence>
<evidence type="ECO:0000313" key="16">
    <source>
        <dbReference type="EMBL" id="CAB5225185.1"/>
    </source>
</evidence>
<evidence type="ECO:0000313" key="12">
    <source>
        <dbReference type="EMBL" id="CAB4191696.1"/>
    </source>
</evidence>
<feature type="region of interest" description="Disordered" evidence="4">
    <location>
        <begin position="397"/>
        <end position="458"/>
    </location>
</feature>
<dbReference type="NCBIfam" id="TIGR01537">
    <property type="entry name" value="portal_HK97"/>
    <property type="match status" value="1"/>
</dbReference>
<evidence type="ECO:0000313" key="6">
    <source>
        <dbReference type="EMBL" id="CAB4145256.1"/>
    </source>
</evidence>
<evidence type="ECO:0000256" key="2">
    <source>
        <dbReference type="ARBA" id="ARBA00023009"/>
    </source>
</evidence>
<dbReference type="EMBL" id="LR796698">
    <property type="protein sequence ID" value="CAB4160265.1"/>
    <property type="molecule type" value="Genomic_DNA"/>
</dbReference>
<dbReference type="InterPro" id="IPR006944">
    <property type="entry name" value="Phage/GTA_portal"/>
</dbReference>
<evidence type="ECO:0000313" key="8">
    <source>
        <dbReference type="EMBL" id="CAB4160265.1"/>
    </source>
</evidence>
<evidence type="ECO:0000313" key="14">
    <source>
        <dbReference type="EMBL" id="CAB4213176.1"/>
    </source>
</evidence>
<dbReference type="EMBL" id="LR796961">
    <property type="protein sequence ID" value="CAB4178347.1"/>
    <property type="molecule type" value="Genomic_DNA"/>
</dbReference>
<feature type="compositionally biased region" description="Pro residues" evidence="4">
    <location>
        <begin position="443"/>
        <end position="454"/>
    </location>
</feature>
<evidence type="ECO:0000313" key="15">
    <source>
        <dbReference type="EMBL" id="CAB4217919.1"/>
    </source>
</evidence>
<keyword evidence="2" id="KW-1162">Viral penetration into host cytoplasm</keyword>
<dbReference type="EMBL" id="LR797177">
    <property type="protein sequence ID" value="CAB4191696.1"/>
    <property type="molecule type" value="Genomic_DNA"/>
</dbReference>
<evidence type="ECO:0000313" key="11">
    <source>
        <dbReference type="EMBL" id="CAB4178347.1"/>
    </source>
</evidence>
<evidence type="ECO:0000256" key="1">
    <source>
        <dbReference type="ARBA" id="ARBA00022950"/>
    </source>
</evidence>
<proteinExistence type="predicted"/>
<evidence type="ECO:0000313" key="9">
    <source>
        <dbReference type="EMBL" id="CAB4164690.1"/>
    </source>
</evidence>
<accession>A0A6J5S0X0</accession>
<dbReference type="Pfam" id="PF04233">
    <property type="entry name" value="Phage_Mu_F"/>
    <property type="match status" value="1"/>
</dbReference>
<evidence type="ECO:0000313" key="7">
    <source>
        <dbReference type="EMBL" id="CAB4155947.1"/>
    </source>
</evidence>
<dbReference type="EMBL" id="LR797395">
    <property type="protein sequence ID" value="CAB4213176.1"/>
    <property type="molecule type" value="Genomic_DNA"/>
</dbReference>
<feature type="region of interest" description="Disordered" evidence="4">
    <location>
        <begin position="1"/>
        <end position="23"/>
    </location>
</feature>
<evidence type="ECO:0000313" key="10">
    <source>
        <dbReference type="EMBL" id="CAB4171915.1"/>
    </source>
</evidence>
<dbReference type="EMBL" id="LR796644">
    <property type="protein sequence ID" value="CAB4155947.1"/>
    <property type="molecule type" value="Genomic_DNA"/>
</dbReference>
<gene>
    <name evidence="11" type="ORF">UFOVP1002_98</name>
    <name evidence="12" type="ORF">UFOVP1217_97</name>
    <name evidence="13" type="ORF">UFOVP1343_81</name>
    <name evidence="14" type="ORF">UFOVP1438_130</name>
    <name evidence="17" type="ORF">UFOVP1541_55</name>
    <name evidence="15" type="ORF">UFOVP1592_126</name>
    <name evidence="6" type="ORF">UFOVP465_175</name>
    <name evidence="7" type="ORF">UFOVP666_33</name>
    <name evidence="8" type="ORF">UFOVP727_110</name>
    <name evidence="16" type="ORF">UFOVP741_113</name>
    <name evidence="9" type="ORF">UFOVP819_61</name>
    <name evidence="10" type="ORF">UFOVP926_26</name>
</gene>
<dbReference type="EMBL" id="LR796762">
    <property type="protein sequence ID" value="CAB4164690.1"/>
    <property type="molecule type" value="Genomic_DNA"/>
</dbReference>
<organism evidence="13">
    <name type="scientific">uncultured Caudovirales phage</name>
    <dbReference type="NCBI Taxonomy" id="2100421"/>
    <lineage>
        <taxon>Viruses</taxon>
        <taxon>Duplodnaviria</taxon>
        <taxon>Heunggongvirae</taxon>
        <taxon>Uroviricota</taxon>
        <taxon>Caudoviricetes</taxon>
        <taxon>Peduoviridae</taxon>
        <taxon>Maltschvirus</taxon>
        <taxon>Maltschvirus maltsch</taxon>
    </lineage>
</organism>
<dbReference type="EMBL" id="LR796443">
    <property type="protein sequence ID" value="CAB4145256.1"/>
    <property type="molecule type" value="Genomic_DNA"/>
</dbReference>
<dbReference type="Pfam" id="PF04860">
    <property type="entry name" value="Phage_portal"/>
    <property type="match status" value="1"/>
</dbReference>
<keyword evidence="2" id="KW-1171">Viral genome ejection through host cell envelope</keyword>
<evidence type="ECO:0000313" key="13">
    <source>
        <dbReference type="EMBL" id="CAB4200732.1"/>
    </source>
</evidence>
<dbReference type="EMBL" id="LR798395">
    <property type="protein sequence ID" value="CAB5228922.1"/>
    <property type="molecule type" value="Genomic_DNA"/>
</dbReference>
<name>A0A6J5S0X0_9CAUD</name>
<dbReference type="InterPro" id="IPR006528">
    <property type="entry name" value="Phage_head_morphogenesis_dom"/>
</dbReference>
<keyword evidence="1" id="KW-0118">Viral capsid assembly</keyword>
<keyword evidence="1" id="KW-1188">Viral release from host cell</keyword>
<dbReference type="EMBL" id="LR796878">
    <property type="protein sequence ID" value="CAB4171915.1"/>
    <property type="molecule type" value="Genomic_DNA"/>
</dbReference>
<dbReference type="InterPro" id="IPR006427">
    <property type="entry name" value="Portal_HK97"/>
</dbReference>
<reference evidence="13" key="1">
    <citation type="submission" date="2020-05" db="EMBL/GenBank/DDBJ databases">
        <authorList>
            <person name="Chiriac C."/>
            <person name="Salcher M."/>
            <person name="Ghai R."/>
            <person name="Kavagutti S V."/>
        </authorList>
    </citation>
    <scope>NUCLEOTIDE SEQUENCE</scope>
</reference>
<feature type="domain" description="Phage head morphogenesis" evidence="5">
    <location>
        <begin position="639"/>
        <end position="728"/>
    </location>
</feature>
<keyword evidence="3" id="KW-0231">Viral genome packaging</keyword>
<dbReference type="EMBL" id="LR797452">
    <property type="protein sequence ID" value="CAB4217919.1"/>
    <property type="molecule type" value="Genomic_DNA"/>
</dbReference>